<keyword evidence="13" id="KW-1185">Reference proteome</keyword>
<dbReference type="HAMAP" id="MF_00534">
    <property type="entry name" value="Asn_tRNA_synth"/>
    <property type="match status" value="1"/>
</dbReference>
<reference evidence="12 13" key="1">
    <citation type="submission" date="2024-04" db="EMBL/GenBank/DDBJ databases">
        <authorList>
            <person name="Fracassetti M."/>
        </authorList>
    </citation>
    <scope>NUCLEOTIDE SEQUENCE [LARGE SCALE GENOMIC DNA]</scope>
</reference>
<dbReference type="PANTHER" id="PTHR22594">
    <property type="entry name" value="ASPARTYL/LYSYL-TRNA SYNTHETASE"/>
    <property type="match status" value="1"/>
</dbReference>
<evidence type="ECO:0000256" key="3">
    <source>
        <dbReference type="ARBA" id="ARBA00022598"/>
    </source>
</evidence>
<dbReference type="InterPro" id="IPR000738">
    <property type="entry name" value="WHEP-TRS_dom"/>
</dbReference>
<evidence type="ECO:0000256" key="4">
    <source>
        <dbReference type="ARBA" id="ARBA00022741"/>
    </source>
</evidence>
<dbReference type="AlphaFoldDB" id="A0AAV2GW58"/>
<dbReference type="PANTHER" id="PTHR22594:SF54">
    <property type="entry name" value="ASPARAGINE--TRNA LIGASE, CYTOPLASMIC 1-RELATED"/>
    <property type="match status" value="1"/>
</dbReference>
<accession>A0AAV2GW58</accession>
<dbReference type="InterPro" id="IPR006195">
    <property type="entry name" value="aa-tRNA-synth_II"/>
</dbReference>
<keyword evidence="6" id="KW-0648">Protein biosynthesis</keyword>
<feature type="coiled-coil region" evidence="9">
    <location>
        <begin position="240"/>
        <end position="287"/>
    </location>
</feature>
<keyword evidence="9" id="KW-0175">Coiled coil</keyword>
<feature type="domain" description="WHEP-TRS" evidence="11">
    <location>
        <begin position="239"/>
        <end position="295"/>
    </location>
</feature>
<name>A0AAV2GW58_9ROSI</name>
<dbReference type="GO" id="GO:0004816">
    <property type="term" value="F:asparagine-tRNA ligase activity"/>
    <property type="evidence" value="ECO:0007669"/>
    <property type="project" value="UniProtKB-EC"/>
</dbReference>
<dbReference type="InterPro" id="IPR002312">
    <property type="entry name" value="Asp/Asn-tRNA-synth_IIb"/>
</dbReference>
<dbReference type="PROSITE" id="PS50862">
    <property type="entry name" value="AA_TRNA_LIGASE_II"/>
    <property type="match status" value="1"/>
</dbReference>
<evidence type="ECO:0000259" key="11">
    <source>
        <dbReference type="PROSITE" id="PS51185"/>
    </source>
</evidence>
<evidence type="ECO:0000256" key="5">
    <source>
        <dbReference type="ARBA" id="ARBA00022840"/>
    </source>
</evidence>
<keyword evidence="7" id="KW-0030">Aminoacyl-tRNA synthetase</keyword>
<evidence type="ECO:0000256" key="6">
    <source>
        <dbReference type="ARBA" id="ARBA00022917"/>
    </source>
</evidence>
<dbReference type="Pfam" id="PF01336">
    <property type="entry name" value="tRNA_anti-codon"/>
    <property type="match status" value="1"/>
</dbReference>
<dbReference type="PROSITE" id="PS51185">
    <property type="entry name" value="WHEP_TRS_2"/>
    <property type="match status" value="1"/>
</dbReference>
<dbReference type="SUPFAM" id="SSF50249">
    <property type="entry name" value="Nucleic acid-binding proteins"/>
    <property type="match status" value="1"/>
</dbReference>
<keyword evidence="4" id="KW-0547">Nucleotide-binding</keyword>
<evidence type="ECO:0000256" key="7">
    <source>
        <dbReference type="ARBA" id="ARBA00023146"/>
    </source>
</evidence>
<feature type="domain" description="Aminoacyl-transfer RNA synthetases class-II family profile" evidence="10">
    <location>
        <begin position="332"/>
        <end position="565"/>
    </location>
</feature>
<keyword evidence="5" id="KW-0067">ATP-binding</keyword>
<dbReference type="Pfam" id="PF00152">
    <property type="entry name" value="tRNA-synt_2"/>
    <property type="match status" value="2"/>
</dbReference>
<dbReference type="Gene3D" id="2.40.50.140">
    <property type="entry name" value="Nucleic acid-binding proteins"/>
    <property type="match status" value="1"/>
</dbReference>
<organism evidence="12 13">
    <name type="scientific">Linum trigynum</name>
    <dbReference type="NCBI Taxonomy" id="586398"/>
    <lineage>
        <taxon>Eukaryota</taxon>
        <taxon>Viridiplantae</taxon>
        <taxon>Streptophyta</taxon>
        <taxon>Embryophyta</taxon>
        <taxon>Tracheophyta</taxon>
        <taxon>Spermatophyta</taxon>
        <taxon>Magnoliopsida</taxon>
        <taxon>eudicotyledons</taxon>
        <taxon>Gunneridae</taxon>
        <taxon>Pentapetalae</taxon>
        <taxon>rosids</taxon>
        <taxon>fabids</taxon>
        <taxon>Malpighiales</taxon>
        <taxon>Linaceae</taxon>
        <taxon>Linum</taxon>
    </lineage>
</organism>
<dbReference type="InterPro" id="IPR045864">
    <property type="entry name" value="aa-tRNA-synth_II/BPL/LPL"/>
</dbReference>
<dbReference type="EMBL" id="OZ034822">
    <property type="protein sequence ID" value="CAL1413515.1"/>
    <property type="molecule type" value="Genomic_DNA"/>
</dbReference>
<dbReference type="NCBIfam" id="TIGR00457">
    <property type="entry name" value="asnS"/>
    <property type="match status" value="1"/>
</dbReference>
<dbReference type="CDD" id="cd00776">
    <property type="entry name" value="AsxRS_core"/>
    <property type="match status" value="1"/>
</dbReference>
<sequence length="630" mass="70000">MGDTTSTPPVAELASATLTDDAAAGLALKHPFSDRVPIRSIVSRPDGGAGLAGQRIRVGGWVKTGREQGKGAFAFLEVNDGSCLANLQVMVDAGVVEEGLGYLVATGTSVSVEGLLKVPPEGAKQKIELRVEKVLHVGPVDPAKYPIPKTRLTLETLRDNIHFRARTNTISAIARIRNALAYATHSFFQENGFLYVHTPIITTSDCEGAGEMFQVTTIISEAEKLEKDLIKNPPPSEADVEAAKRVVTDKAEKVDKLKEAKAGKAKIGAAVAELNKGKEALSKLEERAKLKPGIPHKDGKIDYAADFFGRQAFLTVSGQLQVETYACAVGNVYTFGPTFRAENSHTSRHLAEFWMVEPEIAFADLQDDMNCAEAYVKYMSQWLLDKCSDDMELMAKLYDKVCIDRLRMVASTPFERISYTEAVEILEEAVKGGKKFENKVEWGIDLASEHERFLTEIKFQKPVIVYNYPKGIKAFYMRLNDDSKTVAAMDVLVPKVGELIGGSQREERYEVIKERILDMGLPLEPYEWYLDLRQFGTIKHSGFGLGFERMILFATGIENIRDVIPFPRYPDEHAILIRRQLGLKFMNTPSSTSLLNRQAIILLKYKMARSIRKLGNVVNGKPRTRLLHSP</sequence>
<dbReference type="FunFam" id="3.30.930.10:FF:000016">
    <property type="entry name" value="Asparagine--tRNA ligase"/>
    <property type="match status" value="1"/>
</dbReference>
<dbReference type="GO" id="GO:0005739">
    <property type="term" value="C:mitochondrion"/>
    <property type="evidence" value="ECO:0007669"/>
    <property type="project" value="TreeGrafter"/>
</dbReference>
<dbReference type="InterPro" id="IPR004364">
    <property type="entry name" value="Aa-tRNA-synt_II"/>
</dbReference>
<dbReference type="Proteomes" id="UP001497516">
    <property type="component" value="Chromosome 9"/>
</dbReference>
<dbReference type="GO" id="GO:0005524">
    <property type="term" value="F:ATP binding"/>
    <property type="evidence" value="ECO:0007669"/>
    <property type="project" value="UniProtKB-KW"/>
</dbReference>
<evidence type="ECO:0000256" key="8">
    <source>
        <dbReference type="ARBA" id="ARBA00047844"/>
    </source>
</evidence>
<dbReference type="SUPFAM" id="SSF55681">
    <property type="entry name" value="Class II aaRS and biotin synthetases"/>
    <property type="match status" value="1"/>
</dbReference>
<keyword evidence="3" id="KW-0436">Ligase</keyword>
<dbReference type="EC" id="6.1.1.22" evidence="2"/>
<evidence type="ECO:0000259" key="10">
    <source>
        <dbReference type="PROSITE" id="PS50862"/>
    </source>
</evidence>
<comment type="similarity">
    <text evidence="1">Belongs to the class-II aminoacyl-tRNA synthetase family.</text>
</comment>
<protein>
    <recommendedName>
        <fullName evidence="2">asparagine--tRNA ligase</fullName>
        <ecNumber evidence="2">6.1.1.22</ecNumber>
    </recommendedName>
</protein>
<evidence type="ECO:0000256" key="9">
    <source>
        <dbReference type="SAM" id="Coils"/>
    </source>
</evidence>
<dbReference type="InterPro" id="IPR012340">
    <property type="entry name" value="NA-bd_OB-fold"/>
</dbReference>
<evidence type="ECO:0000313" key="13">
    <source>
        <dbReference type="Proteomes" id="UP001497516"/>
    </source>
</evidence>
<evidence type="ECO:0000313" key="12">
    <source>
        <dbReference type="EMBL" id="CAL1413515.1"/>
    </source>
</evidence>
<gene>
    <name evidence="12" type="ORF">LTRI10_LOCUS52740</name>
</gene>
<dbReference type="GO" id="GO:0006421">
    <property type="term" value="P:asparaginyl-tRNA aminoacylation"/>
    <property type="evidence" value="ECO:0007669"/>
    <property type="project" value="InterPro"/>
</dbReference>
<dbReference type="InterPro" id="IPR004522">
    <property type="entry name" value="Asn-tRNA-ligase"/>
</dbReference>
<proteinExistence type="inferred from homology"/>
<dbReference type="InterPro" id="IPR004365">
    <property type="entry name" value="NA-bd_OB_tRNA"/>
</dbReference>
<comment type="catalytic activity">
    <reaction evidence="8">
        <text>tRNA(Asn) + L-asparagine + ATP = L-asparaginyl-tRNA(Asn) + AMP + diphosphate + H(+)</text>
        <dbReference type="Rhea" id="RHEA:11180"/>
        <dbReference type="Rhea" id="RHEA-COMP:9659"/>
        <dbReference type="Rhea" id="RHEA-COMP:9674"/>
        <dbReference type="ChEBI" id="CHEBI:15378"/>
        <dbReference type="ChEBI" id="CHEBI:30616"/>
        <dbReference type="ChEBI" id="CHEBI:33019"/>
        <dbReference type="ChEBI" id="CHEBI:58048"/>
        <dbReference type="ChEBI" id="CHEBI:78442"/>
        <dbReference type="ChEBI" id="CHEBI:78515"/>
        <dbReference type="ChEBI" id="CHEBI:456215"/>
        <dbReference type="EC" id="6.1.1.22"/>
    </reaction>
</comment>
<evidence type="ECO:0000256" key="2">
    <source>
        <dbReference type="ARBA" id="ARBA00012816"/>
    </source>
</evidence>
<dbReference type="Gene3D" id="3.30.930.10">
    <property type="entry name" value="Bira Bifunctional Protein, Domain 2"/>
    <property type="match status" value="1"/>
</dbReference>
<dbReference type="PRINTS" id="PR01042">
    <property type="entry name" value="TRNASYNTHASP"/>
</dbReference>
<dbReference type="NCBIfam" id="NF003037">
    <property type="entry name" value="PRK03932.1"/>
    <property type="match status" value="1"/>
</dbReference>
<evidence type="ECO:0000256" key="1">
    <source>
        <dbReference type="ARBA" id="ARBA00008226"/>
    </source>
</evidence>
<dbReference type="CDD" id="cd04318">
    <property type="entry name" value="EcAsnRS_like_N"/>
    <property type="match status" value="1"/>
</dbReference>
<dbReference type="GO" id="GO:0003676">
    <property type="term" value="F:nucleic acid binding"/>
    <property type="evidence" value="ECO:0007669"/>
    <property type="project" value="InterPro"/>
</dbReference>